<dbReference type="EMBL" id="FOIJ01000012">
    <property type="protein sequence ID" value="SEU26920.1"/>
    <property type="molecule type" value="Genomic_DNA"/>
</dbReference>
<keyword evidence="2" id="KW-1185">Reference proteome</keyword>
<proteinExistence type="predicted"/>
<dbReference type="RefSeq" id="WP_093523990.1">
    <property type="nucleotide sequence ID" value="NZ_FOIJ01000012.1"/>
</dbReference>
<evidence type="ECO:0000313" key="2">
    <source>
        <dbReference type="Proteomes" id="UP000199181"/>
    </source>
</evidence>
<reference evidence="2" key="1">
    <citation type="submission" date="2016-10" db="EMBL/GenBank/DDBJ databases">
        <authorList>
            <person name="Varghese N."/>
            <person name="Submissions S."/>
        </authorList>
    </citation>
    <scope>NUCLEOTIDE SEQUENCE [LARGE SCALE GENOMIC DNA]</scope>
    <source>
        <strain evidence="2">DSM 16858</strain>
    </source>
</reference>
<dbReference type="AlphaFoldDB" id="A0A1I0KN52"/>
<evidence type="ECO:0008006" key="3">
    <source>
        <dbReference type="Google" id="ProtNLM"/>
    </source>
</evidence>
<name>A0A1I0KN52_9BACT</name>
<accession>A0A1I0KN52</accession>
<sequence>MKMTAFSREKEGVKAALPLLLVLAAAAGVGGCSSSSSSLPLERPRPVAFRAVQAHAAQALAPGSGFADQAGGGVFVTAAGEAVRLRLDGTRAQLVSHPGNPVAPGRVRAVFRTGPRTALVEAEQGLFIADSGWMIAPPWRQRLGPGLLASAQTADGAVWLAHTSGLYRMSGGQLTALKVGEESLTGITSMAAAPAVEDAAPGLWILRDGQPYVVVALSSSVHQVRPAEIPLEENESLLSLASLDASKEQGAELWALTTGRLLRFKNRRWSRVEFAQKPAQLLAAGRFLWVKSSDQLFSYDADADRWGEAMGVDMREFRFLAADESGCAWVLLGGQAASLSWGAVARVNGLYQGQKVVADGLVVRAIPPVGPEPSALLFQLGGTDILSEGPTYSLGGSESDGTPRAFSFASLEPGMHSLSVVARFLDGTETRRVVHFDYQPVGTAVLGWAQDIRSIHESRCAQCHVSGPGRPLATYEQWKENAELIVKAVRDQRMPADGPLDPQLINTIQRWASSGANP</sequence>
<dbReference type="PROSITE" id="PS51257">
    <property type="entry name" value="PROKAR_LIPOPROTEIN"/>
    <property type="match status" value="1"/>
</dbReference>
<dbReference type="Proteomes" id="UP000199181">
    <property type="component" value="Unassembled WGS sequence"/>
</dbReference>
<protein>
    <recommendedName>
        <fullName evidence="3">Cytochrome c domain-containing protein</fullName>
    </recommendedName>
</protein>
<evidence type="ECO:0000313" key="1">
    <source>
        <dbReference type="EMBL" id="SEU26920.1"/>
    </source>
</evidence>
<organism evidence="1 2">
    <name type="scientific">Stigmatella erecta</name>
    <dbReference type="NCBI Taxonomy" id="83460"/>
    <lineage>
        <taxon>Bacteria</taxon>
        <taxon>Pseudomonadati</taxon>
        <taxon>Myxococcota</taxon>
        <taxon>Myxococcia</taxon>
        <taxon>Myxococcales</taxon>
        <taxon>Cystobacterineae</taxon>
        <taxon>Archangiaceae</taxon>
        <taxon>Stigmatella</taxon>
    </lineage>
</organism>
<dbReference type="InterPro" id="IPR015943">
    <property type="entry name" value="WD40/YVTN_repeat-like_dom_sf"/>
</dbReference>
<dbReference type="Gene3D" id="2.130.10.10">
    <property type="entry name" value="YVTN repeat-like/Quinoprotein amine dehydrogenase"/>
    <property type="match status" value="1"/>
</dbReference>
<gene>
    <name evidence="1" type="ORF">SAMN05443639_112180</name>
</gene>